<dbReference type="GO" id="GO:0005524">
    <property type="term" value="F:ATP binding"/>
    <property type="evidence" value="ECO:0007669"/>
    <property type="project" value="InterPro"/>
</dbReference>
<sequence>MQRDRGRHARGARGSREQKNKVRVARPTPMDGCGVWTAAPGCTTQRETRRGGSPLTLDALSLPSPSPLAASLSPSSSSPATSRRPVVVFRKSFGGAFSPRHADPVKCAGSSLDARPVMSDAAAETCHQPQQTRLSAITTGSRCNAAAVPRSNCAETHEPKQTIATRTTTTYRAAGTERANLPLAQRYQPNRAESLLWEPARLKTLSRWIKRRATGYEGTERAAILMGPPGSGKTSAARVLLRAAGFQVVEFGPGSLTTEASLADQVKRAVERQPLPGTRPAAALIDDFDGLCALERDAEPRRRGTYKNNNNNKNADNVDDDDDDDECDRGKRARIGNLIGVIAEAKATWGPIVVCSNDSGSAEVRLVRDVCLQVWVDSVSRARLLHVAKKVAAAEGHDLGDLDATRLADAACGDIRRLMNGLDVRLRVGRLPVCGSSPSSSSSASDVFFNNFDAAEALLAGSVHGRAVGCAEASAIYRTDPLLRRAMVHHNYLHVVIENASADRDMDAVDRIAAIADNFSAADGMDFGSGATGSAGLGDRHDDGVASWRAGSNSGGGWTYGANPATAVLWACSTRALMAPARAMITMPRVKFSSPSSSDRAAYAEGRLRRRAAIAAALPTLAIVGPREPLLAEFDLMRAAFVGAARTTYAALDAGRRRAIVNRMLWAGATVDVVTRLLNWQRMRVNGDGHHDEKGGGLMPPPLPALRRTVPLIADLAARAQVCTVTKSGASTALAMTPTTPTTTTPTPVDCCATTIDDRVSDVQGPMAPTHKRKGSPSAPRISDTKRYKEPSGGPLAHLPPARATPVPWSGRPRNGGRGRGGGNVGYRALPSRGRAQRTVGRGRW</sequence>
<dbReference type="KEGG" id="vg:34568209"/>
<dbReference type="RefSeq" id="YP_009430011.1">
    <property type="nucleotide sequence ID" value="NC_022098.1"/>
</dbReference>
<dbReference type="InterPro" id="IPR003959">
    <property type="entry name" value="ATPase_AAA_core"/>
</dbReference>
<feature type="compositionally biased region" description="Basic residues" evidence="2">
    <location>
        <begin position="1"/>
        <end position="13"/>
    </location>
</feature>
<dbReference type="GO" id="GO:0016887">
    <property type="term" value="F:ATP hydrolysis activity"/>
    <property type="evidence" value="ECO:0007669"/>
    <property type="project" value="InterPro"/>
</dbReference>
<dbReference type="GO" id="GO:0004386">
    <property type="term" value="F:helicase activity"/>
    <property type="evidence" value="ECO:0007669"/>
    <property type="project" value="UniProtKB-KW"/>
</dbReference>
<dbReference type="SUPFAM" id="SSF52540">
    <property type="entry name" value="P-loop containing nucleoside triphosphate hydrolases"/>
    <property type="match status" value="1"/>
</dbReference>
<gene>
    <name evidence="4" type="ORF">psal_cds_417</name>
</gene>
<dbReference type="GO" id="GO:0006260">
    <property type="term" value="P:DNA replication"/>
    <property type="evidence" value="ECO:0007669"/>
    <property type="project" value="UniProtKB-KW"/>
</dbReference>
<dbReference type="InterPro" id="IPR027417">
    <property type="entry name" value="P-loop_NTPase"/>
</dbReference>
<dbReference type="EMBL" id="KC977571">
    <property type="protein sequence ID" value="ATE82172.1"/>
    <property type="molecule type" value="Genomic_DNA"/>
</dbReference>
<evidence type="ECO:0000313" key="4">
    <source>
        <dbReference type="EMBL" id="ATE82172.1"/>
    </source>
</evidence>
<feature type="domain" description="ATPase AAA-type core" evidence="3">
    <location>
        <begin position="224"/>
        <end position="295"/>
    </location>
</feature>
<dbReference type="Pfam" id="PF00004">
    <property type="entry name" value="AAA"/>
    <property type="match status" value="1"/>
</dbReference>
<keyword evidence="4" id="KW-0347">Helicase</keyword>
<feature type="region of interest" description="Disordered" evidence="2">
    <location>
        <begin position="302"/>
        <end position="327"/>
    </location>
</feature>
<dbReference type="PANTHER" id="PTHR23389:SF6">
    <property type="entry name" value="REPLICATION FACTOR C SUBUNIT 1"/>
    <property type="match status" value="1"/>
</dbReference>
<evidence type="ECO:0000313" key="5">
    <source>
        <dbReference type="Proteomes" id="UP000204584"/>
    </source>
</evidence>
<dbReference type="GO" id="GO:0003677">
    <property type="term" value="F:DNA binding"/>
    <property type="evidence" value="ECO:0007669"/>
    <property type="project" value="TreeGrafter"/>
</dbReference>
<dbReference type="GeneID" id="34568209"/>
<dbReference type="Gene3D" id="3.40.50.300">
    <property type="entry name" value="P-loop containing nucleotide triphosphate hydrolases"/>
    <property type="match status" value="1"/>
</dbReference>
<keyword evidence="4" id="KW-0378">Hydrolase</keyword>
<feature type="compositionally biased region" description="Low complexity" evidence="2">
    <location>
        <begin position="53"/>
        <end position="82"/>
    </location>
</feature>
<keyword evidence="4" id="KW-0067">ATP-binding</keyword>
<feature type="region of interest" description="Disordered" evidence="2">
    <location>
        <begin position="1"/>
        <end position="83"/>
    </location>
</feature>
<organism evidence="4 5">
    <name type="scientific">Pandoravirus salinus</name>
    <dbReference type="NCBI Taxonomy" id="1349410"/>
    <lineage>
        <taxon>Viruses</taxon>
        <taxon>Pandoravirus</taxon>
    </lineage>
</organism>
<evidence type="ECO:0000256" key="1">
    <source>
        <dbReference type="ARBA" id="ARBA00022705"/>
    </source>
</evidence>
<reference evidence="4 5" key="1">
    <citation type="journal article" date="2013" name="Science">
        <title>Pandoraviruses: amoeba viruses with genomes up to 2.5 Mb reaching that of parasitic eukaryotes.</title>
        <authorList>
            <person name="Philippe N."/>
            <person name="Legendre M."/>
            <person name="Doutre G."/>
            <person name="Coute Y."/>
            <person name="Poirot O."/>
            <person name="Lescot M."/>
            <person name="Arslan D."/>
            <person name="Seltzer V."/>
            <person name="Bertaux L."/>
            <person name="Bruley C."/>
            <person name="Garin J."/>
            <person name="Claverie J.M."/>
            <person name="Abergel C."/>
        </authorList>
    </citation>
    <scope>NUCLEOTIDE SEQUENCE [LARGE SCALE GENOMIC DNA]</scope>
</reference>
<evidence type="ECO:0000256" key="2">
    <source>
        <dbReference type="SAM" id="MobiDB-lite"/>
    </source>
</evidence>
<evidence type="ECO:0000259" key="3">
    <source>
        <dbReference type="Pfam" id="PF00004"/>
    </source>
</evidence>
<name>A0A291ATG4_9VIRU</name>
<dbReference type="PANTHER" id="PTHR23389">
    <property type="entry name" value="CHROMOSOME TRANSMISSION FIDELITY FACTOR 18"/>
    <property type="match status" value="1"/>
</dbReference>
<proteinExistence type="predicted"/>
<feature type="region of interest" description="Disordered" evidence="2">
    <location>
        <begin position="761"/>
        <end position="845"/>
    </location>
</feature>
<feature type="compositionally biased region" description="Acidic residues" evidence="2">
    <location>
        <begin position="317"/>
        <end position="327"/>
    </location>
</feature>
<keyword evidence="4" id="KW-0547">Nucleotide-binding</keyword>
<keyword evidence="5" id="KW-1185">Reference proteome</keyword>
<accession>A0A291ATG4</accession>
<dbReference type="Proteomes" id="UP000204584">
    <property type="component" value="Segment"/>
</dbReference>
<keyword evidence="1" id="KW-0235">DNA replication</keyword>
<protein>
    <submittedName>
        <fullName evidence="4">Holliday junction DNA helicase ruvB N-terminus incomplete domain containing protein</fullName>
    </submittedName>
</protein>
<feature type="compositionally biased region" description="Gly residues" evidence="2">
    <location>
        <begin position="814"/>
        <end position="825"/>
    </location>
</feature>